<name>A0A645APJ6_9ZZZZ</name>
<gene>
    <name evidence="1" type="ORF">SDC9_101016</name>
</gene>
<protein>
    <submittedName>
        <fullName evidence="1">N-acetyldiaminopimelate deacetylase</fullName>
        <ecNumber evidence="1">3.5.1.47</ecNumber>
    </submittedName>
</protein>
<dbReference type="PANTHER" id="PTHR11014:SF63">
    <property type="entry name" value="METALLOPEPTIDASE, PUTATIVE (AFU_ORTHOLOGUE AFUA_6G09600)-RELATED"/>
    <property type="match status" value="1"/>
</dbReference>
<accession>A0A645APJ6</accession>
<reference evidence="1" key="1">
    <citation type="submission" date="2019-08" db="EMBL/GenBank/DDBJ databases">
        <authorList>
            <person name="Kucharzyk K."/>
            <person name="Murdoch R.W."/>
            <person name="Higgins S."/>
            <person name="Loffler F."/>
        </authorList>
    </citation>
    <scope>NUCLEOTIDE SEQUENCE</scope>
</reference>
<dbReference type="EMBL" id="VSSQ01014714">
    <property type="protein sequence ID" value="MPM54241.1"/>
    <property type="molecule type" value="Genomic_DNA"/>
</dbReference>
<dbReference type="EC" id="3.5.1.47" evidence="1"/>
<dbReference type="AlphaFoldDB" id="A0A645APJ6"/>
<dbReference type="Gene3D" id="3.30.70.360">
    <property type="match status" value="1"/>
</dbReference>
<dbReference type="InterPro" id="IPR017439">
    <property type="entry name" value="Amidohydrolase"/>
</dbReference>
<evidence type="ECO:0000313" key="1">
    <source>
        <dbReference type="EMBL" id="MPM54241.1"/>
    </source>
</evidence>
<dbReference type="SUPFAM" id="SSF53187">
    <property type="entry name" value="Zn-dependent exopeptidases"/>
    <property type="match status" value="1"/>
</dbReference>
<organism evidence="1">
    <name type="scientific">bioreactor metagenome</name>
    <dbReference type="NCBI Taxonomy" id="1076179"/>
    <lineage>
        <taxon>unclassified sequences</taxon>
        <taxon>metagenomes</taxon>
        <taxon>ecological metagenomes</taxon>
    </lineage>
</organism>
<keyword evidence="1" id="KW-0378">Hydrolase</keyword>
<sequence length="141" mass="15923">MSGTVRTFDSEVRTFVLKRIKEILESVCVLRGCSSEIDIETISIALKNEDDMIDIFESVGNEVLGAENVSYMELPEMGYDDFAYYGLKSKASYFYFGTSKVDDLGKITFHHPLFDVDEECLCIGVELLTGIMDKITENMEV</sequence>
<proteinExistence type="predicted"/>
<dbReference type="GO" id="GO:0050118">
    <property type="term" value="F:N-acetyldiaminopimelate deacetylase activity"/>
    <property type="evidence" value="ECO:0007669"/>
    <property type="project" value="UniProtKB-EC"/>
</dbReference>
<dbReference type="PANTHER" id="PTHR11014">
    <property type="entry name" value="PEPTIDASE M20 FAMILY MEMBER"/>
    <property type="match status" value="1"/>
</dbReference>
<comment type="caution">
    <text evidence="1">The sequence shown here is derived from an EMBL/GenBank/DDBJ whole genome shotgun (WGS) entry which is preliminary data.</text>
</comment>
<dbReference type="Gene3D" id="3.40.630.10">
    <property type="entry name" value="Zn peptidases"/>
    <property type="match status" value="1"/>
</dbReference>